<accession>A0ABP9ZYM1</accession>
<feature type="chain" id="PRO_5046927126" evidence="1">
    <location>
        <begin position="22"/>
        <end position="381"/>
    </location>
</feature>
<organism evidence="2 3">
    <name type="scientific">Thalassolituus maritimus</name>
    <dbReference type="NCBI Taxonomy" id="484498"/>
    <lineage>
        <taxon>Bacteria</taxon>
        <taxon>Pseudomonadati</taxon>
        <taxon>Pseudomonadota</taxon>
        <taxon>Gammaproteobacteria</taxon>
        <taxon>Oceanospirillales</taxon>
        <taxon>Oceanospirillaceae</taxon>
        <taxon>Thalassolituus</taxon>
    </lineage>
</organism>
<keyword evidence="1" id="KW-0732">Signal</keyword>
<name>A0ABP9ZYM1_9GAMM</name>
<protein>
    <submittedName>
        <fullName evidence="2">Alginate export family protein</fullName>
    </submittedName>
</protein>
<keyword evidence="3" id="KW-1185">Reference proteome</keyword>
<comment type="caution">
    <text evidence="2">The sequence shown here is derived from an EMBL/GenBank/DDBJ whole genome shotgun (WGS) entry which is preliminary data.</text>
</comment>
<dbReference type="SUPFAM" id="SSF56935">
    <property type="entry name" value="Porins"/>
    <property type="match status" value="1"/>
</dbReference>
<evidence type="ECO:0000313" key="2">
    <source>
        <dbReference type="EMBL" id="GAA6145242.1"/>
    </source>
</evidence>
<reference evidence="2 3" key="1">
    <citation type="submission" date="2024-04" db="EMBL/GenBank/DDBJ databases">
        <title>Draft genome sequence of Thalassolituus maritimus NBRC 116585.</title>
        <authorList>
            <person name="Miyakawa T."/>
            <person name="Kusuya Y."/>
            <person name="Miura T."/>
        </authorList>
    </citation>
    <scope>NUCLEOTIDE SEQUENCE [LARGE SCALE GENOMIC DNA]</scope>
    <source>
        <strain evidence="2 3">5NW40-0001</strain>
    </source>
</reference>
<feature type="signal peptide" evidence="1">
    <location>
        <begin position="1"/>
        <end position="21"/>
    </location>
</feature>
<evidence type="ECO:0000256" key="1">
    <source>
        <dbReference type="SAM" id="SignalP"/>
    </source>
</evidence>
<proteinExistence type="predicted"/>
<gene>
    <name evidence="2" type="ORF">NBRC116585_13600</name>
</gene>
<evidence type="ECO:0000313" key="3">
    <source>
        <dbReference type="Proteomes" id="UP001481413"/>
    </source>
</evidence>
<dbReference type="Proteomes" id="UP001481413">
    <property type="component" value="Unassembled WGS sequence"/>
</dbReference>
<dbReference type="EMBL" id="BAABWH010000003">
    <property type="protein sequence ID" value="GAA6145242.1"/>
    <property type="molecule type" value="Genomic_DNA"/>
</dbReference>
<sequence>MQAKKTLLAIALGTATLGASAYQTEYGNIYADVKVRYESNDSDNALDTATGLITDAAIGFESKDYEGFKALVEYEIVEPIIDDYNAFGSNPEYNVIADPETREWNRAQISYSKDGVGAVVGRQRIILDDSRFVGNVGWRANEVTFDAVTATYKKDGLSVFAGFIDQRNFLNGTDQDQSDLLLNVGYKIGTGKLSGFAYMLENDDTEATRDTYGVRYAGSSMAGDTKVIYSGSFATQKAESGAGEADATYLALEAGAVVSGVTLALGNETLGSDDGNYGFTFDYGTNHKFNGWADKFLGTPAVGLSDTYVKAAGKAGGVKLVGFYHTFSAVEGGDDLGSELDLLAVKKLDDTFTVGAKAAFYTAGDTGVDTTKMWAWVQAKF</sequence>
<dbReference type="RefSeq" id="WP_353294178.1">
    <property type="nucleotide sequence ID" value="NZ_BAABWH010000003.1"/>
</dbReference>